<dbReference type="EMBL" id="HG964446">
    <property type="protein sequence ID" value="CDO90560.1"/>
    <property type="molecule type" value="Genomic_DNA"/>
</dbReference>
<comment type="similarity">
    <text evidence="1">Belongs to the transglycosylase family. Rpf subfamily.</text>
</comment>
<dbReference type="Pfam" id="PF07501">
    <property type="entry name" value="G5"/>
    <property type="match status" value="1"/>
</dbReference>
<dbReference type="HOGENOM" id="CLU_036884_1_0_11"/>
<dbReference type="InterPro" id="IPR011098">
    <property type="entry name" value="G5_dom"/>
</dbReference>
<dbReference type="GO" id="GO:0010629">
    <property type="term" value="P:negative regulation of gene expression"/>
    <property type="evidence" value="ECO:0007669"/>
    <property type="project" value="UniProtKB-ARBA"/>
</dbReference>
<evidence type="ECO:0000256" key="3">
    <source>
        <dbReference type="ARBA" id="ARBA00022801"/>
    </source>
</evidence>
<keyword evidence="3" id="KW-0378">Hydrolase</keyword>
<dbReference type="EMBL" id="LQPY01000035">
    <property type="protein sequence ID" value="ORX00471.1"/>
    <property type="molecule type" value="Genomic_DNA"/>
</dbReference>
<dbReference type="SUPFAM" id="SSF53955">
    <property type="entry name" value="Lysozyme-like"/>
    <property type="match status" value="1"/>
</dbReference>
<name>A0A024K3B7_9MYCO</name>
<evidence type="ECO:0000313" key="8">
    <source>
        <dbReference type="Proteomes" id="UP000193710"/>
    </source>
</evidence>
<dbReference type="STRING" id="47839.BN973_04957"/>
<dbReference type="Gene3D" id="1.10.530.10">
    <property type="match status" value="1"/>
</dbReference>
<dbReference type="Proteomes" id="UP000193710">
    <property type="component" value="Unassembled WGS sequence"/>
</dbReference>
<dbReference type="Pfam" id="PF06737">
    <property type="entry name" value="Transglycosylas"/>
    <property type="match status" value="1"/>
</dbReference>
<sequence length="362" mass="38313" precursor="true">MLRLVVSGLLLVLAFAGGFAVSVSKTVTLTVDGIAMRVTTMKSKVIDIVEENGYVVDQRDDLYPAADVEIHNADKITLRRSRPLQISLDGHDTKQVWTTASTVDEALAQLAMTDTAPAAASRGSRVPLAGMALPVVSAKSVQINDGGNIRMVHLPAPNVAGLLNAAGVPLQDSDQVVPPATAPIVDGMQIQVTRNRIEKVTERIPLPPNARRVEDPDMNMSRQVVEDPGSPGTQDVTYAVATVNGVETGRLPIANIVIAPARDAVVRVGTKPGTDVGPVTDGSIWDAIASCEAGGNWAINTGNGYYGGVQFDQGTWERNGGLRFAARADLATREEQIAIAEVTRERQGWGAWPVCSGRAGAR</sequence>
<dbReference type="InterPro" id="IPR051933">
    <property type="entry name" value="Resuscitation_pf_RpfB"/>
</dbReference>
<dbReference type="PANTHER" id="PTHR39160:SF4">
    <property type="entry name" value="RESUSCITATION-PROMOTING FACTOR RPFB"/>
    <property type="match status" value="1"/>
</dbReference>
<dbReference type="PROSITE" id="PS51109">
    <property type="entry name" value="G5"/>
    <property type="match status" value="1"/>
</dbReference>
<proteinExistence type="inferred from homology"/>
<dbReference type="CDD" id="cd13925">
    <property type="entry name" value="RPF"/>
    <property type="match status" value="1"/>
</dbReference>
<dbReference type="InterPro" id="IPR007137">
    <property type="entry name" value="DUF348"/>
</dbReference>
<evidence type="ECO:0000313" key="6">
    <source>
        <dbReference type="EMBL" id="CDO90560.1"/>
    </source>
</evidence>
<dbReference type="GO" id="GO:0005576">
    <property type="term" value="C:extracellular region"/>
    <property type="evidence" value="ECO:0007669"/>
    <property type="project" value="UniProtKB-ARBA"/>
</dbReference>
<organism evidence="6">
    <name type="scientific">Mycobacterium triplex</name>
    <dbReference type="NCBI Taxonomy" id="47839"/>
    <lineage>
        <taxon>Bacteria</taxon>
        <taxon>Bacillati</taxon>
        <taxon>Actinomycetota</taxon>
        <taxon>Actinomycetes</taxon>
        <taxon>Mycobacteriales</taxon>
        <taxon>Mycobacteriaceae</taxon>
        <taxon>Mycobacterium</taxon>
        <taxon>Mycobacterium simiae complex</taxon>
    </lineage>
</organism>
<dbReference type="GO" id="GO:0016787">
    <property type="term" value="F:hydrolase activity"/>
    <property type="evidence" value="ECO:0007669"/>
    <property type="project" value="UniProtKB-KW"/>
</dbReference>
<accession>A0A024K3B7</accession>
<dbReference type="InterPro" id="IPR023346">
    <property type="entry name" value="Lysozyme-like_dom_sf"/>
</dbReference>
<dbReference type="GO" id="GO:0042127">
    <property type="term" value="P:regulation of cell population proliferation"/>
    <property type="evidence" value="ECO:0007669"/>
    <property type="project" value="UniProtKB-ARBA"/>
</dbReference>
<dbReference type="SMART" id="SM01208">
    <property type="entry name" value="G5"/>
    <property type="match status" value="1"/>
</dbReference>
<evidence type="ECO:0000256" key="4">
    <source>
        <dbReference type="ARBA" id="ARBA00070623"/>
    </source>
</evidence>
<gene>
    <name evidence="7" type="ORF">AWC29_24855</name>
    <name evidence="6" type="ORF">BN973_04957</name>
</gene>
<dbReference type="Proteomes" id="UP000028880">
    <property type="component" value="Unassembled WGS sequence"/>
</dbReference>
<dbReference type="InterPro" id="IPR010618">
    <property type="entry name" value="RPF"/>
</dbReference>
<dbReference type="AlphaFoldDB" id="A0A024K3B7"/>
<reference evidence="6" key="1">
    <citation type="journal article" date="2014" name="Genome Announc.">
        <title>Draft Genome Sequence of Mycobacterium triplex DSM 44626.</title>
        <authorList>
            <person name="Sassi M."/>
            <person name="Croce O."/>
            <person name="Robert C."/>
            <person name="Raoult D."/>
            <person name="Drancourt M."/>
        </authorList>
    </citation>
    <scope>NUCLEOTIDE SEQUENCE [LARGE SCALE GENOMIC DNA]</scope>
    <source>
        <strain evidence="6">DSM 44626</strain>
    </source>
</reference>
<feature type="domain" description="G5" evidence="5">
    <location>
        <begin position="192"/>
        <end position="272"/>
    </location>
</feature>
<dbReference type="Pfam" id="PF03990">
    <property type="entry name" value="DUF348"/>
    <property type="match status" value="3"/>
</dbReference>
<dbReference type="OrthoDB" id="1404170at2"/>
<dbReference type="PANTHER" id="PTHR39160">
    <property type="entry name" value="CELL WALL-BINDING PROTEIN YOCH"/>
    <property type="match status" value="1"/>
</dbReference>
<evidence type="ECO:0000256" key="1">
    <source>
        <dbReference type="ARBA" id="ARBA00010830"/>
    </source>
</evidence>
<dbReference type="eggNOG" id="COG3583">
    <property type="taxonomic scope" value="Bacteria"/>
</dbReference>
<evidence type="ECO:0000313" key="7">
    <source>
        <dbReference type="EMBL" id="ORX00471.1"/>
    </source>
</evidence>
<evidence type="ECO:0000256" key="2">
    <source>
        <dbReference type="ARBA" id="ARBA00022729"/>
    </source>
</evidence>
<reference evidence="6" key="2">
    <citation type="submission" date="2014-04" db="EMBL/GenBank/DDBJ databases">
        <authorList>
            <person name="Urmite Genomes U."/>
        </authorList>
    </citation>
    <scope>NUCLEOTIDE SEQUENCE</scope>
    <source>
        <strain evidence="6">DSM 44626</strain>
    </source>
</reference>
<dbReference type="GO" id="GO:0009372">
    <property type="term" value="P:quorum sensing"/>
    <property type="evidence" value="ECO:0007669"/>
    <property type="project" value="UniProtKB-ARBA"/>
</dbReference>
<protein>
    <recommendedName>
        <fullName evidence="4">Resuscitation-promoting factor RpfB</fullName>
    </recommendedName>
</protein>
<dbReference type="Gene3D" id="2.20.230.10">
    <property type="entry name" value="Resuscitation-promoting factor rpfb"/>
    <property type="match status" value="1"/>
</dbReference>
<keyword evidence="2" id="KW-0732">Signal</keyword>
<dbReference type="FunFam" id="1.10.530.10:FF:000015">
    <property type="entry name" value="Resuscitation-promoting factor RpfB"/>
    <property type="match status" value="1"/>
</dbReference>
<keyword evidence="8" id="KW-1185">Reference proteome</keyword>
<reference evidence="7 8" key="3">
    <citation type="submission" date="2016-01" db="EMBL/GenBank/DDBJ databases">
        <title>The new phylogeny of the genus Mycobacterium.</title>
        <authorList>
            <person name="Tarcisio F."/>
            <person name="Conor M."/>
            <person name="Antonella G."/>
            <person name="Elisabetta G."/>
            <person name="Giulia F.S."/>
            <person name="Sara T."/>
            <person name="Anna F."/>
            <person name="Clotilde B."/>
            <person name="Roberto B."/>
            <person name="Veronica D.S."/>
            <person name="Fabio R."/>
            <person name="Monica P."/>
            <person name="Olivier J."/>
            <person name="Enrico T."/>
            <person name="Nicola S."/>
        </authorList>
    </citation>
    <scope>NUCLEOTIDE SEQUENCE [LARGE SCALE GENOMIC DNA]</scope>
    <source>
        <strain evidence="7 8">DSM 44626</strain>
    </source>
</reference>
<evidence type="ECO:0000259" key="5">
    <source>
        <dbReference type="PROSITE" id="PS51109"/>
    </source>
</evidence>